<keyword evidence="2" id="KW-0418">Kinase</keyword>
<keyword evidence="3" id="KW-1185">Reference proteome</keyword>
<keyword evidence="2" id="KW-0808">Transferase</keyword>
<sequence length="594" mass="64845">MPPVGPASIARMASTSDTTGHAGRTKDVTPRRRPAHAGGGRALTFALAAIASIAGAQAQADRMTMPGSLPLDAQVSSGTVRLIWPDASPKRVGNVEVSRRILNDYLKDPWRVIAPQIGPVVAFRDDEAAPGVAWEYRVRRFAKQLHDQGHYVAGTKIPATETRGTAILVIDESIADDLRPELDRFHDDLTGDGWHVRRLQTPSGRGIEKTEELARARKLKDRIRALHEAGGRGDVSIILVGHVPLVMSGSTAPDGHKIRAFGSDLFYADIDGTWPAKPDGTLVPSRIPDGRIEASVGRIDFTNFTREAPEKEIGYLRAYFDRNHAWRHGEGPALRNAYYGSVGHLGVEKNGLANIVGPEAMVEGGHQTTGQERRWLWGVDFGNYKGWDYIAEGHRARPVFAINFGSNKLSIERPGNAMTAMLTDPSEALAVAWGGRPAWQIHAMALGRTIGDAQLRTVNNGPPAGEGFFETEYLPTGQYPFIHPIWGNLLGDPTLHAFPVKPPGELMAKRSDDRVTLTWSTGDREDGTYWVYRETPDGVFEKIGATAPGETRYSVAAPENATTRYMVRRHVLNTVHAGSFHALSQGIFATCCDS</sequence>
<dbReference type="eggNOG" id="ENOG5033QE1">
    <property type="taxonomic scope" value="Bacteria"/>
</dbReference>
<dbReference type="Proteomes" id="UP000004318">
    <property type="component" value="Unassembled WGS sequence"/>
</dbReference>
<name>A3TTS4_PSEBH</name>
<dbReference type="GO" id="GO:0004781">
    <property type="term" value="F:sulfate adenylyltransferase (ATP) activity"/>
    <property type="evidence" value="ECO:0007669"/>
    <property type="project" value="UniProtKB-EC"/>
</dbReference>
<keyword evidence="2" id="KW-0548">Nucleotidyltransferase</keyword>
<evidence type="ECO:0000313" key="3">
    <source>
        <dbReference type="Proteomes" id="UP000004318"/>
    </source>
</evidence>
<dbReference type="AlphaFoldDB" id="A3TTS4"/>
<feature type="region of interest" description="Disordered" evidence="1">
    <location>
        <begin position="1"/>
        <end position="37"/>
    </location>
</feature>
<comment type="caution">
    <text evidence="2">The sequence shown here is derived from an EMBL/GenBank/DDBJ whole genome shotgun (WGS) entry which is preliminary data.</text>
</comment>
<organism evidence="2 3">
    <name type="scientific">Pseudooceanicola batsensis (strain ATCC BAA-863 / DSM 15984 / KCTC 12145 / HTCC2597)</name>
    <name type="common">Oceanicola batsensis</name>
    <dbReference type="NCBI Taxonomy" id="252305"/>
    <lineage>
        <taxon>Bacteria</taxon>
        <taxon>Pseudomonadati</taxon>
        <taxon>Pseudomonadota</taxon>
        <taxon>Alphaproteobacteria</taxon>
        <taxon>Rhodobacterales</taxon>
        <taxon>Paracoccaceae</taxon>
        <taxon>Pseudooceanicola</taxon>
    </lineage>
</organism>
<dbReference type="GO" id="GO:0016301">
    <property type="term" value="F:kinase activity"/>
    <property type="evidence" value="ECO:0007669"/>
    <property type="project" value="UniProtKB-KW"/>
</dbReference>
<protein>
    <submittedName>
        <fullName evidence="2">Binfunctional sulfate adenylyltransferase subunit 1/adenylylsulfate kinase protein</fullName>
        <ecNumber evidence="2">2.7.7.4</ecNumber>
    </submittedName>
</protein>
<dbReference type="Gene3D" id="2.60.40.10">
    <property type="entry name" value="Immunoglobulins"/>
    <property type="match status" value="1"/>
</dbReference>
<gene>
    <name evidence="2" type="ORF">OB2597_07195</name>
</gene>
<dbReference type="InterPro" id="IPR013783">
    <property type="entry name" value="Ig-like_fold"/>
</dbReference>
<dbReference type="STRING" id="252305.OB2597_07195"/>
<evidence type="ECO:0000313" key="2">
    <source>
        <dbReference type="EMBL" id="EAQ05051.1"/>
    </source>
</evidence>
<evidence type="ECO:0000256" key="1">
    <source>
        <dbReference type="SAM" id="MobiDB-lite"/>
    </source>
</evidence>
<dbReference type="EMBL" id="AAMO01000001">
    <property type="protein sequence ID" value="EAQ05051.1"/>
    <property type="molecule type" value="Genomic_DNA"/>
</dbReference>
<dbReference type="HOGENOM" id="CLU_459150_0_0_5"/>
<accession>A3TTS4</accession>
<proteinExistence type="predicted"/>
<reference evidence="2 3" key="1">
    <citation type="journal article" date="2010" name="J. Bacteriol.">
        <title>Genome sequences of Oceanicola granulosus HTCC2516(T) and Oceanicola batsensis HTCC2597(TDelta).</title>
        <authorList>
            <person name="Thrash J.C."/>
            <person name="Cho J.C."/>
            <person name="Vergin K.L."/>
            <person name="Giovannoni S.J."/>
        </authorList>
    </citation>
    <scope>NUCLEOTIDE SEQUENCE [LARGE SCALE GENOMIC DNA]</scope>
    <source>
        <strain evidence="3">ATCC BAA-863 / DSM 15984 / KCTC 12145 / HTCC2597</strain>
    </source>
</reference>
<dbReference type="EC" id="2.7.7.4" evidence="2"/>